<evidence type="ECO:0000256" key="1">
    <source>
        <dbReference type="ARBA" id="ARBA00001936"/>
    </source>
</evidence>
<feature type="transmembrane region" description="Helical" evidence="24">
    <location>
        <begin position="987"/>
        <end position="1007"/>
    </location>
</feature>
<keyword evidence="28" id="KW-1185">Reference proteome</keyword>
<keyword evidence="16" id="KW-0143">Chaperone</keyword>
<keyword evidence="15 24" id="KW-0472">Membrane</keyword>
<feature type="compositionally biased region" description="Acidic residues" evidence="25">
    <location>
        <begin position="210"/>
        <end position="220"/>
    </location>
</feature>
<comment type="similarity">
    <text evidence="4 24">Belongs to the glycosyltransferase 2 family. Plant cellulose synthase subfamily.</text>
</comment>
<comment type="pathway">
    <text evidence="3 24">Glycan metabolism; plant cellulose biosynthesis.</text>
</comment>
<feature type="binding site" evidence="22">
    <location>
        <position position="492"/>
    </location>
    <ligand>
        <name>UDP-alpha-D-glucose</name>
        <dbReference type="ChEBI" id="CHEBI:58885"/>
    </ligand>
</feature>
<proteinExistence type="inferred from homology"/>
<evidence type="ECO:0000256" key="3">
    <source>
        <dbReference type="ARBA" id="ARBA00004768"/>
    </source>
</evidence>
<feature type="transmembrane region" description="Helical" evidence="24">
    <location>
        <begin position="1057"/>
        <end position="1077"/>
    </location>
</feature>
<dbReference type="OrthoDB" id="72851at2759"/>
<feature type="compositionally biased region" description="Basic residues" evidence="25">
    <location>
        <begin position="792"/>
        <end position="801"/>
    </location>
</feature>
<dbReference type="Pfam" id="PF02341">
    <property type="entry name" value="RbcX"/>
    <property type="match status" value="1"/>
</dbReference>
<comment type="catalytic activity">
    <reaction evidence="20 24">
        <text>[(1-&gt;4)-beta-D-glucosyl](n) + UDP-alpha-D-glucose = [(1-&gt;4)-beta-D-glucosyl](n+1) + UDP + H(+)</text>
        <dbReference type="Rhea" id="RHEA:19929"/>
        <dbReference type="Rhea" id="RHEA-COMP:10033"/>
        <dbReference type="Rhea" id="RHEA-COMP:10034"/>
        <dbReference type="ChEBI" id="CHEBI:15378"/>
        <dbReference type="ChEBI" id="CHEBI:18246"/>
        <dbReference type="ChEBI" id="CHEBI:58223"/>
        <dbReference type="ChEBI" id="CHEBI:58885"/>
        <dbReference type="EC" id="2.4.1.12"/>
    </reaction>
</comment>
<dbReference type="GO" id="GO:0008270">
    <property type="term" value="F:zinc ion binding"/>
    <property type="evidence" value="ECO:0007669"/>
    <property type="project" value="UniProtKB-KW"/>
</dbReference>
<feature type="compositionally biased region" description="Basic and acidic residues" evidence="25">
    <location>
        <begin position="802"/>
        <end position="814"/>
    </location>
</feature>
<evidence type="ECO:0000256" key="14">
    <source>
        <dbReference type="ARBA" id="ARBA00022989"/>
    </source>
</evidence>
<keyword evidence="10 24" id="KW-0479">Metal-binding</keyword>
<dbReference type="GO" id="GO:0044183">
    <property type="term" value="F:protein folding chaperone"/>
    <property type="evidence" value="ECO:0007669"/>
    <property type="project" value="InterPro"/>
</dbReference>
<keyword evidence="6" id="KW-0602">Photosynthesis</keyword>
<dbReference type="Gene3D" id="1.10.1200.210">
    <property type="entry name" value="Chaperonin-like RbcX"/>
    <property type="match status" value="1"/>
</dbReference>
<evidence type="ECO:0000256" key="12">
    <source>
        <dbReference type="ARBA" id="ARBA00022833"/>
    </source>
</evidence>
<evidence type="ECO:0000256" key="2">
    <source>
        <dbReference type="ARBA" id="ARBA00004651"/>
    </source>
</evidence>
<feature type="region of interest" description="Disordered" evidence="25">
    <location>
        <begin position="279"/>
        <end position="299"/>
    </location>
</feature>
<evidence type="ECO:0000256" key="7">
    <source>
        <dbReference type="ARBA" id="ARBA00022676"/>
    </source>
</evidence>
<feature type="binding site" evidence="22">
    <location>
        <position position="521"/>
    </location>
    <ligand>
        <name>UDP-alpha-D-glucose</name>
        <dbReference type="ChEBI" id="CHEBI:58885"/>
    </ligand>
</feature>
<comment type="caution">
    <text evidence="24">Lacks conserved residue(s) required for the propagation of feature annotation.</text>
</comment>
<dbReference type="GO" id="GO:0071555">
    <property type="term" value="P:cell wall organization"/>
    <property type="evidence" value="ECO:0007669"/>
    <property type="project" value="UniProtKB-KW"/>
</dbReference>
<dbReference type="InterPro" id="IPR013083">
    <property type="entry name" value="Znf_RING/FYVE/PHD"/>
</dbReference>
<dbReference type="PANTHER" id="PTHR13301">
    <property type="entry name" value="X-BOX TRANSCRIPTION FACTOR-RELATED"/>
    <property type="match status" value="1"/>
</dbReference>
<dbReference type="InterPro" id="IPR029044">
    <property type="entry name" value="Nucleotide-diphossugar_trans"/>
</dbReference>
<evidence type="ECO:0000256" key="24">
    <source>
        <dbReference type="RuleBase" id="RU361116"/>
    </source>
</evidence>
<keyword evidence="19 24" id="KW-0961">Cell wall biogenesis/degradation</keyword>
<evidence type="ECO:0000256" key="18">
    <source>
        <dbReference type="ARBA" id="ARBA00023300"/>
    </source>
</evidence>
<evidence type="ECO:0000256" key="6">
    <source>
        <dbReference type="ARBA" id="ARBA00022531"/>
    </source>
</evidence>
<comment type="cofactor">
    <cofactor evidence="1">
        <name>Mn(2+)</name>
        <dbReference type="ChEBI" id="CHEBI:29035"/>
    </cofactor>
</comment>
<dbReference type="UniPathway" id="UPA00695"/>
<evidence type="ECO:0000256" key="9">
    <source>
        <dbReference type="ARBA" id="ARBA00022692"/>
    </source>
</evidence>
<dbReference type="GO" id="GO:0005886">
    <property type="term" value="C:plasma membrane"/>
    <property type="evidence" value="ECO:0007669"/>
    <property type="project" value="UniProtKB-SubCell"/>
</dbReference>
<evidence type="ECO:0000313" key="28">
    <source>
        <dbReference type="Proteomes" id="UP000326396"/>
    </source>
</evidence>
<evidence type="ECO:0000256" key="13">
    <source>
        <dbReference type="ARBA" id="ARBA00022916"/>
    </source>
</evidence>
<feature type="binding site" evidence="23">
    <location>
        <position position="663"/>
    </location>
    <ligand>
        <name>Mn(2+)</name>
        <dbReference type="ChEBI" id="CHEBI:29035"/>
    </ligand>
</feature>
<feature type="region of interest" description="Disordered" evidence="25">
    <location>
        <begin position="776"/>
        <end position="814"/>
    </location>
</feature>
<sequence>MKKKGTRTISQWIAPKMGVPAGSRTTQVDGVEGDDLLRSEDHGFRSKTLAPTTTTVSAEDNQNHNDNTKSTTALIPYPYFYSRFRFDLLTPLIDIDDPLRLILSVSVAFLAIDSRSSELIDCSSKQGDMESEGETGGTSMKNVGGQVCQICGDTVGTTAKGDPFVACDVCAFPVCRPCYEYERKDGNQSCPQCKTRYKRLKGSPAIPGDREEDIDGDDETTNFPFSSQIQNEKQKSAERMLNWHMTYGRGDDNSAPNYDKEVSHNDIPLLTGGHEVSGELSAASPQRLSISSPPPGGERLTHSLPYSAYVHQSPNIRVVDPVREYGSTGLGNLAWKERVDGWKMKQDKNVVPMTTSRAASERGQDIDASTDVLDDSLLNDEARQPLSRKVSIPSSRINPYRMVIVLRLVILCIFLHYRITNPVTNAYPLWLLSVICEIWFAISWIFDQFPKWLPVNRETYLDRLSLRYEREGEPSQLAAVDIFVSTVDPLKEPPLVTANTVLSILAVDYPVDKVSCYVSDDGAAMLSFESLSETSEFARKWVPFCKKYNIEPRAPEWYFAQKIDYLKDKIQPTFVKDRRAMKREYEEFKIRINGLVAKAQKVPDEGWIMQDGTPWPGNNTRDHPGMIQVFLGQNGGLDSEGNELPRLVYVSREKRPGFQHHKKAGAMNALVRVSAVLTNGPFLLNLDCDHYINNSKALREAMCFMMDPNLGKYVCYVQFPQRFDGIDKNDRYANRNTVFFDINLRGLDGIQGPVYVGTGCVFNRTALYGYEPPLKPKKKREKGFLSSCFGGSRKKNSKSSKKGSDKKKSSKHVDPTVPIFNLEDIEEGVEGAGFDDEKSLLMSQMSLEKRFGQSAVFVASTLMENGGVPQSAAPETLLKEAIHVISCGYEDKTDWGNEIGWIYGSVTEDILTGFKMHARGWRSIYCMPPRPAFKGSAPINLSDRLNQVLRWALGSVEILFSRHCPIWYGYSGRLKWLERFAYVNTTIYPITAIPLLVYCTLPAVCLLTGKFIIPQISNLASLWFISLFLSIFATGILEMRWSGVGIDEWWRNEQFWVIGGVSAHLFAVFQGLLKVLAGIDTNFTVTSKASDEDGDFAELYIFKWTTLLIPPTTLLIVNLVGVVAGISYAINSGYQSWGPLFETSSSLILKKRKPKFMNLISNSNSNLISSFLDVEWYARMFCSSFKNQKPKNFSKSIVNELGGQYEEVFNDVKLELRNCFTAKAVRTVLYQLYEMNPPQYIWLHNFIAENDPADGKKFLRNLAKEYQDLAERVMITRLHLYGKWIKQCDHAEIYKEISDENLELMRERLLETIVWPNDDKNTNKGKGDQDILANKGDLPILVKGKADCRKQSLDRVNSQAGAKLKELQWSIFYTNKARMRVTKK</sequence>
<feature type="transmembrane region" description="Helical" evidence="24">
    <location>
        <begin position="1107"/>
        <end position="1130"/>
    </location>
</feature>
<dbReference type="SUPFAM" id="SSF158615">
    <property type="entry name" value="RbcX-like"/>
    <property type="match status" value="1"/>
</dbReference>
<evidence type="ECO:0000256" key="16">
    <source>
        <dbReference type="ARBA" id="ARBA00023186"/>
    </source>
</evidence>
<evidence type="ECO:0000256" key="23">
    <source>
        <dbReference type="PIRSR" id="PIRSR605150-3"/>
    </source>
</evidence>
<name>A0A5N6NQL0_9ASTR</name>
<evidence type="ECO:0000313" key="27">
    <source>
        <dbReference type="EMBL" id="KAD4982770.1"/>
    </source>
</evidence>
<dbReference type="GO" id="GO:0016760">
    <property type="term" value="F:cellulose synthase (UDP-forming) activity"/>
    <property type="evidence" value="ECO:0007669"/>
    <property type="project" value="UniProtKB-EC"/>
</dbReference>
<evidence type="ECO:0000256" key="19">
    <source>
        <dbReference type="ARBA" id="ARBA00023316"/>
    </source>
</evidence>
<comment type="caution">
    <text evidence="27">The sequence shown here is derived from an EMBL/GenBank/DDBJ whole genome shotgun (WGS) entry which is preliminary data.</text>
</comment>
<dbReference type="Pfam" id="PF14569">
    <property type="entry name" value="zf-UDP"/>
    <property type="match status" value="1"/>
</dbReference>
<feature type="transmembrane region" description="Helical" evidence="24">
    <location>
        <begin position="1019"/>
        <end position="1037"/>
    </location>
</feature>
<feature type="transmembrane region" description="Helical" evidence="24">
    <location>
        <begin position="399"/>
        <end position="417"/>
    </location>
</feature>
<dbReference type="GO" id="GO:0015979">
    <property type="term" value="P:photosynthesis"/>
    <property type="evidence" value="ECO:0007669"/>
    <property type="project" value="UniProtKB-KW"/>
</dbReference>
<dbReference type="SUPFAM" id="SSF57850">
    <property type="entry name" value="RING/U-box"/>
    <property type="match status" value="1"/>
</dbReference>
<keyword evidence="9 24" id="KW-0812">Transmembrane</keyword>
<dbReference type="InterPro" id="IPR038052">
    <property type="entry name" value="Chaperonin_RbcX_sf"/>
</dbReference>
<evidence type="ECO:0000259" key="26">
    <source>
        <dbReference type="Pfam" id="PF14569"/>
    </source>
</evidence>
<evidence type="ECO:0000256" key="25">
    <source>
        <dbReference type="SAM" id="MobiDB-lite"/>
    </source>
</evidence>
<gene>
    <name evidence="27" type="ORF">E3N88_19441</name>
</gene>
<dbReference type="Proteomes" id="UP000326396">
    <property type="component" value="Linkage Group LG18"/>
</dbReference>
<comment type="subcellular location">
    <subcellularLocation>
        <location evidence="2 24">Cell membrane</location>
        <topology evidence="2 24">Multi-pass membrane protein</topology>
    </subcellularLocation>
</comment>
<feature type="binding site" evidence="22">
    <location>
        <position position="491"/>
    </location>
    <ligand>
        <name>UDP-alpha-D-glucose</name>
        <dbReference type="ChEBI" id="CHEBI:58885"/>
    </ligand>
</feature>
<feature type="binding site" evidence="22">
    <location>
        <position position="485"/>
    </location>
    <ligand>
        <name>UDP-alpha-D-glucose</name>
        <dbReference type="ChEBI" id="CHEBI:58885"/>
    </ligand>
</feature>
<keyword evidence="14 24" id="KW-1133">Transmembrane helix</keyword>
<organism evidence="27 28">
    <name type="scientific">Mikania micrantha</name>
    <name type="common">bitter vine</name>
    <dbReference type="NCBI Taxonomy" id="192012"/>
    <lineage>
        <taxon>Eukaryota</taxon>
        <taxon>Viridiplantae</taxon>
        <taxon>Streptophyta</taxon>
        <taxon>Embryophyta</taxon>
        <taxon>Tracheophyta</taxon>
        <taxon>Spermatophyta</taxon>
        <taxon>Magnoliopsida</taxon>
        <taxon>eudicotyledons</taxon>
        <taxon>Gunneridae</taxon>
        <taxon>Pentapetalae</taxon>
        <taxon>asterids</taxon>
        <taxon>campanulids</taxon>
        <taxon>Asterales</taxon>
        <taxon>Asteraceae</taxon>
        <taxon>Asteroideae</taxon>
        <taxon>Heliantheae alliance</taxon>
        <taxon>Eupatorieae</taxon>
        <taxon>Mikania</taxon>
    </lineage>
</organism>
<feature type="domain" description="Cellulose synthase RING-type zinc finger" evidence="26">
    <location>
        <begin position="139"/>
        <end position="213"/>
    </location>
</feature>
<keyword evidence="18" id="KW-0120">Carbon dioxide fixation</keyword>
<evidence type="ECO:0000256" key="20">
    <source>
        <dbReference type="ARBA" id="ARBA00048682"/>
    </source>
</evidence>
<evidence type="ECO:0000256" key="10">
    <source>
        <dbReference type="ARBA" id="ARBA00022723"/>
    </source>
</evidence>
<dbReference type="EMBL" id="SZYD01000010">
    <property type="protein sequence ID" value="KAD4982770.1"/>
    <property type="molecule type" value="Genomic_DNA"/>
</dbReference>
<feature type="compositionally biased region" description="Polar residues" evidence="25">
    <location>
        <begin position="49"/>
        <end position="60"/>
    </location>
</feature>
<dbReference type="GO" id="GO:0030244">
    <property type="term" value="P:cellulose biosynthetic process"/>
    <property type="evidence" value="ECO:0007669"/>
    <property type="project" value="UniProtKB-KW"/>
</dbReference>
<reference evidence="27 28" key="1">
    <citation type="submission" date="2019-05" db="EMBL/GenBank/DDBJ databases">
        <title>Mikania micrantha, genome provides insights into the molecular mechanism of rapid growth.</title>
        <authorList>
            <person name="Liu B."/>
        </authorList>
    </citation>
    <scope>NUCLEOTIDE SEQUENCE [LARGE SCALE GENOMIC DNA]</scope>
    <source>
        <strain evidence="27">NLD-2019</strain>
        <tissue evidence="27">Leaf</tissue>
    </source>
</reference>
<keyword evidence="12 24" id="KW-0862">Zinc</keyword>
<evidence type="ECO:0000256" key="5">
    <source>
        <dbReference type="ARBA" id="ARBA00022475"/>
    </source>
</evidence>
<protein>
    <recommendedName>
        <fullName evidence="24">Cellulose synthase</fullName>
        <ecNumber evidence="24">2.4.1.12</ecNumber>
    </recommendedName>
</protein>
<keyword evidence="7 24" id="KW-0328">Glycosyltransferase</keyword>
<comment type="cofactor">
    <cofactor evidence="24">
        <name>Zn(2+)</name>
        <dbReference type="ChEBI" id="CHEBI:29105"/>
    </cofactor>
    <text evidence="24">Binds 2 Zn(2+) ions per subunit.</text>
</comment>
<feature type="binding site" evidence="22">
    <location>
        <position position="662"/>
    </location>
    <ligand>
        <name>UDP-alpha-D-glucose</name>
        <dbReference type="ChEBI" id="CHEBI:58885"/>
    </ligand>
</feature>
<dbReference type="InterPro" id="IPR003435">
    <property type="entry name" value="Chaperonin_RcbX"/>
</dbReference>
<dbReference type="Gene3D" id="3.30.40.10">
    <property type="entry name" value="Zinc/RING finger domain, C3HC4 (zinc finger)"/>
    <property type="match status" value="1"/>
</dbReference>
<keyword evidence="11 24" id="KW-0863">Zinc-finger</keyword>
<evidence type="ECO:0000256" key="22">
    <source>
        <dbReference type="PIRSR" id="PIRSR605150-2"/>
    </source>
</evidence>
<feature type="transmembrane region" description="Helical" evidence="24">
    <location>
        <begin position="429"/>
        <end position="446"/>
    </location>
</feature>
<dbReference type="InterPro" id="IPR027934">
    <property type="entry name" value="CES_Znf_RING"/>
</dbReference>
<dbReference type="GO" id="GO:0110102">
    <property type="term" value="P:ribulose bisphosphate carboxylase complex assembly"/>
    <property type="evidence" value="ECO:0007669"/>
    <property type="project" value="InterPro"/>
</dbReference>
<evidence type="ECO:0000256" key="15">
    <source>
        <dbReference type="ARBA" id="ARBA00023136"/>
    </source>
</evidence>
<feature type="region of interest" description="Disordered" evidence="25">
    <location>
        <begin position="201"/>
        <end position="224"/>
    </location>
</feature>
<dbReference type="Gene3D" id="3.90.550.10">
    <property type="entry name" value="Spore Coat Polysaccharide Biosynthesis Protein SpsA, Chain A"/>
    <property type="match status" value="1"/>
</dbReference>
<evidence type="ECO:0000256" key="21">
    <source>
        <dbReference type="PIRSR" id="PIRSR605150-1"/>
    </source>
</evidence>
<dbReference type="CDD" id="cd16617">
    <property type="entry name" value="mRING-HC-C4C4_CesA"/>
    <property type="match status" value="1"/>
</dbReference>
<accession>A0A5N6NQL0</accession>
<evidence type="ECO:0000256" key="8">
    <source>
        <dbReference type="ARBA" id="ARBA00022679"/>
    </source>
</evidence>
<feature type="region of interest" description="Disordered" evidence="25">
    <location>
        <begin position="40"/>
        <end position="69"/>
    </location>
</feature>
<keyword evidence="13 24" id="KW-0135">Cellulose biosynthesis</keyword>
<evidence type="ECO:0000256" key="4">
    <source>
        <dbReference type="ARBA" id="ARBA00007548"/>
    </source>
</evidence>
<dbReference type="InterPro" id="IPR005150">
    <property type="entry name" value="Cellulose_synth"/>
</dbReference>
<dbReference type="SUPFAM" id="SSF53448">
    <property type="entry name" value="Nucleotide-diphospho-sugar transferases"/>
    <property type="match status" value="1"/>
</dbReference>
<evidence type="ECO:0000256" key="11">
    <source>
        <dbReference type="ARBA" id="ARBA00022771"/>
    </source>
</evidence>
<keyword evidence="17" id="KW-0464">Manganese</keyword>
<dbReference type="Pfam" id="PF03552">
    <property type="entry name" value="Cellulose_synt"/>
    <property type="match status" value="1"/>
</dbReference>
<evidence type="ECO:0000256" key="17">
    <source>
        <dbReference type="ARBA" id="ARBA00023211"/>
    </source>
</evidence>
<feature type="active site" evidence="21">
    <location>
        <position position="521"/>
    </location>
</feature>
<dbReference type="GO" id="GO:0015977">
    <property type="term" value="P:carbon fixation"/>
    <property type="evidence" value="ECO:0007669"/>
    <property type="project" value="UniProtKB-KW"/>
</dbReference>
<keyword evidence="8 24" id="KW-0808">Transferase</keyword>
<feature type="binding site" evidence="23">
    <location>
        <position position="687"/>
    </location>
    <ligand>
        <name>Mn(2+)</name>
        <dbReference type="ChEBI" id="CHEBI:29035"/>
    </ligand>
</feature>
<keyword evidence="5 24" id="KW-1003">Cell membrane</keyword>
<dbReference type="EC" id="2.4.1.12" evidence="24"/>
<feature type="active site" evidence="21">
    <location>
        <position position="909"/>
    </location>
</feature>
<dbReference type="FunFam" id="3.90.550.10:FF:000009">
    <property type="entry name" value="Cellulose synthase"/>
    <property type="match status" value="1"/>
</dbReference>